<protein>
    <submittedName>
        <fullName evidence="2">Cyd operon protein YbgT</fullName>
    </submittedName>
</protein>
<feature type="transmembrane region" description="Helical" evidence="1">
    <location>
        <begin position="6"/>
        <end position="24"/>
    </location>
</feature>
<sequence length="44" mass="5057" precursor="true">MWYFAWVLGVSAAVMFAVLNAMWYEAQECAQIRGHDRAGLHSLR</sequence>
<dbReference type="Proteomes" id="UP000001235">
    <property type="component" value="Chromosome"/>
</dbReference>
<evidence type="ECO:0000313" key="2">
    <source>
        <dbReference type="EMBL" id="ADL56393.1"/>
    </source>
</evidence>
<dbReference type="STRING" id="395494.Galf_2391"/>
<dbReference type="OrthoDB" id="9806372at2"/>
<keyword evidence="1" id="KW-0472">Membrane</keyword>
<reference evidence="2 3" key="1">
    <citation type="submission" date="2010-08" db="EMBL/GenBank/DDBJ databases">
        <title>Complete sequence of Gallionella capsiferriformans ES-2.</title>
        <authorList>
            <consortium name="US DOE Joint Genome Institute"/>
            <person name="Lucas S."/>
            <person name="Copeland A."/>
            <person name="Lapidus A."/>
            <person name="Cheng J.-F."/>
            <person name="Bruce D."/>
            <person name="Goodwin L."/>
            <person name="Pitluck S."/>
            <person name="Chertkov O."/>
            <person name="Davenport K.W."/>
            <person name="Detter J.C."/>
            <person name="Han C."/>
            <person name="Tapia R."/>
            <person name="Land M."/>
            <person name="Hauser L."/>
            <person name="Chang Y.-J."/>
            <person name="Jeffries C."/>
            <person name="Kyrpides N."/>
            <person name="Ivanova N."/>
            <person name="Mikhailova N."/>
            <person name="Shelobolina E.S."/>
            <person name="Picardal F."/>
            <person name="Roden E."/>
            <person name="Emerson D."/>
            <person name="Woyke T."/>
        </authorList>
    </citation>
    <scope>NUCLEOTIDE SEQUENCE [LARGE SCALE GENOMIC DNA]</scope>
    <source>
        <strain evidence="2 3">ES-2</strain>
    </source>
</reference>
<keyword evidence="3" id="KW-1185">Reference proteome</keyword>
<evidence type="ECO:0000313" key="3">
    <source>
        <dbReference type="Proteomes" id="UP000001235"/>
    </source>
</evidence>
<dbReference type="InterPro" id="IPR012994">
    <property type="entry name" value="YbgT_YccB"/>
</dbReference>
<dbReference type="HOGENOM" id="CLU_207013_2_0_4"/>
<organism evidence="2 3">
    <name type="scientific">Gallionella capsiferriformans (strain ES-2)</name>
    <name type="common">Gallionella ferruginea capsiferriformans (strain ES-2)</name>
    <dbReference type="NCBI Taxonomy" id="395494"/>
    <lineage>
        <taxon>Bacteria</taxon>
        <taxon>Pseudomonadati</taxon>
        <taxon>Pseudomonadota</taxon>
        <taxon>Betaproteobacteria</taxon>
        <taxon>Nitrosomonadales</taxon>
        <taxon>Gallionellaceae</taxon>
        <taxon>Gallionella</taxon>
    </lineage>
</organism>
<gene>
    <name evidence="2" type="ordered locus">Galf_2391</name>
</gene>
<dbReference type="EMBL" id="CP002159">
    <property type="protein sequence ID" value="ADL56393.1"/>
    <property type="molecule type" value="Genomic_DNA"/>
</dbReference>
<dbReference type="eggNOG" id="COG4890">
    <property type="taxonomic scope" value="Bacteria"/>
</dbReference>
<dbReference type="Pfam" id="PF08173">
    <property type="entry name" value="YbgT_YccB"/>
    <property type="match status" value="1"/>
</dbReference>
<evidence type="ECO:0000256" key="1">
    <source>
        <dbReference type="SAM" id="Phobius"/>
    </source>
</evidence>
<dbReference type="KEGG" id="gca:Galf_2391"/>
<dbReference type="InterPro" id="IPR011724">
    <property type="entry name" value="Cyd_oper_YbgT"/>
</dbReference>
<accession>D9SJK5</accession>
<proteinExistence type="predicted"/>
<dbReference type="AlphaFoldDB" id="D9SJK5"/>
<name>D9SJK5_GALCS</name>
<dbReference type="NCBIfam" id="TIGR02106">
    <property type="entry name" value="cyd_oper_ybgT"/>
    <property type="match status" value="1"/>
</dbReference>
<keyword evidence="1" id="KW-1133">Transmembrane helix</keyword>
<dbReference type="RefSeq" id="WP_013294316.1">
    <property type="nucleotide sequence ID" value="NC_014394.1"/>
</dbReference>
<keyword evidence="1" id="KW-0812">Transmembrane</keyword>